<evidence type="ECO:0000313" key="3">
    <source>
        <dbReference type="Proteomes" id="UP001603857"/>
    </source>
</evidence>
<dbReference type="AlphaFoldDB" id="A0ABD1L4T3"/>
<organism evidence="2 3">
    <name type="scientific">Flemingia macrophylla</name>
    <dbReference type="NCBI Taxonomy" id="520843"/>
    <lineage>
        <taxon>Eukaryota</taxon>
        <taxon>Viridiplantae</taxon>
        <taxon>Streptophyta</taxon>
        <taxon>Embryophyta</taxon>
        <taxon>Tracheophyta</taxon>
        <taxon>Spermatophyta</taxon>
        <taxon>Magnoliopsida</taxon>
        <taxon>eudicotyledons</taxon>
        <taxon>Gunneridae</taxon>
        <taxon>Pentapetalae</taxon>
        <taxon>rosids</taxon>
        <taxon>fabids</taxon>
        <taxon>Fabales</taxon>
        <taxon>Fabaceae</taxon>
        <taxon>Papilionoideae</taxon>
        <taxon>50 kb inversion clade</taxon>
        <taxon>NPAAA clade</taxon>
        <taxon>indigoferoid/millettioid clade</taxon>
        <taxon>Phaseoleae</taxon>
        <taxon>Flemingia</taxon>
    </lineage>
</organism>
<feature type="region of interest" description="Disordered" evidence="1">
    <location>
        <begin position="43"/>
        <end position="63"/>
    </location>
</feature>
<feature type="compositionally biased region" description="Polar residues" evidence="1">
    <location>
        <begin position="46"/>
        <end position="63"/>
    </location>
</feature>
<gene>
    <name evidence="2" type="ORF">Fmac_032396</name>
</gene>
<proteinExistence type="predicted"/>
<dbReference type="EMBL" id="JBGMDY010000011">
    <property type="protein sequence ID" value="KAL2318520.1"/>
    <property type="molecule type" value="Genomic_DNA"/>
</dbReference>
<accession>A0ABD1L4T3</accession>
<evidence type="ECO:0000256" key="1">
    <source>
        <dbReference type="SAM" id="MobiDB-lite"/>
    </source>
</evidence>
<evidence type="ECO:0000313" key="2">
    <source>
        <dbReference type="EMBL" id="KAL2318520.1"/>
    </source>
</evidence>
<name>A0ABD1L4T3_9FABA</name>
<dbReference type="Proteomes" id="UP001603857">
    <property type="component" value="Unassembled WGS sequence"/>
</dbReference>
<reference evidence="2 3" key="1">
    <citation type="submission" date="2024-08" db="EMBL/GenBank/DDBJ databases">
        <title>Insights into the chromosomal genome structure of Flemingia macrophylla.</title>
        <authorList>
            <person name="Ding Y."/>
            <person name="Zhao Y."/>
            <person name="Bi W."/>
            <person name="Wu M."/>
            <person name="Zhao G."/>
            <person name="Gong Y."/>
            <person name="Li W."/>
            <person name="Zhang P."/>
        </authorList>
    </citation>
    <scope>NUCLEOTIDE SEQUENCE [LARGE SCALE GENOMIC DNA]</scope>
    <source>
        <strain evidence="2">DYQJB</strain>
        <tissue evidence="2">Leaf</tissue>
    </source>
</reference>
<comment type="caution">
    <text evidence="2">The sequence shown here is derived from an EMBL/GenBank/DDBJ whole genome shotgun (WGS) entry which is preliminary data.</text>
</comment>
<sequence length="213" mass="24202">MEERLENKIIERMEAKLMEIAKSMQKTLEDSLQKNIHDSLKKLPTSDVNSYNNGTPNRTAKGNQSHYSCGTYLARIDFPRFNGENVNQWISLQEKSRLSTKDIRGSSHQFSCGGGIGGLSHRRNKSEEMRESCTDNASFIHGEMRRNEEKATLAHAERPIYPSEKQTLDHVQDALLHLHACREPLRKCCRFTGHSNEGGCIYLTRVIAPTKKG</sequence>
<protein>
    <submittedName>
        <fullName evidence="2">Uncharacterized protein</fullName>
    </submittedName>
</protein>
<keyword evidence="3" id="KW-1185">Reference proteome</keyword>